<accession>A0A062V7Y1</accession>
<dbReference type="Pfam" id="PF02518">
    <property type="entry name" value="HATPase_c"/>
    <property type="match status" value="1"/>
</dbReference>
<dbReference type="SMART" id="SM00388">
    <property type="entry name" value="HisKA"/>
    <property type="match status" value="1"/>
</dbReference>
<evidence type="ECO:0000313" key="10">
    <source>
        <dbReference type="EMBL" id="KCZ71460.1"/>
    </source>
</evidence>
<dbReference type="Gene3D" id="3.30.565.10">
    <property type="entry name" value="Histidine kinase-like ATPase, C-terminal domain"/>
    <property type="match status" value="1"/>
</dbReference>
<feature type="domain" description="Histidine kinase" evidence="7">
    <location>
        <begin position="311"/>
        <end position="524"/>
    </location>
</feature>
<evidence type="ECO:0000313" key="11">
    <source>
        <dbReference type="Proteomes" id="UP000027153"/>
    </source>
</evidence>
<evidence type="ECO:0000256" key="2">
    <source>
        <dbReference type="ARBA" id="ARBA00012438"/>
    </source>
</evidence>
<sequence length="526" mass="60743">MTRWCWLCAIKEYRKRAMNDIKEQYISALEDYLAGKGEAALEQAYEIGRRAIAQGLGILHMASVHQDALAAVLPRALTPEESAQITEKAAGFFCESLAPFEMTFRGFQESITKLLDLNRELERSENELRKAHDELEIRVQERTAELSKANEALQAEIQERKRAEEILRESEMRYRMLFEHSTDGVLIIDPETASAIEFNEIAHRQLGYTREEFKNLRAFDYEAKETPEEIRAHIEKVLREGRDDFETLHRTKDGKIRNVFITVQAIKLSGQVFFHCIYRDITDRKRAEEERERWTAELARSNTELEQFAYVASHDLQEPLRMISGFTQLLARRYRDRLDENAYEFIDYIVDGATRMQRMIEDLLAYSRVGTRGKPFELISCKDIFDQVIANLKVTIGENNAQVTHDPLPAIMADSTQMTQLFQNLISNAIKFRGEEPPRVHISVKRAGNEWVFSVQDNGIGIAPEFFDRLFQIFQRIHTGREYPGTGIGLAICKKIVERHGGRIWVESEVGRGSTFYFTIPVRSTG</sequence>
<dbReference type="InterPro" id="IPR005467">
    <property type="entry name" value="His_kinase_dom"/>
</dbReference>
<dbReference type="InterPro" id="IPR000700">
    <property type="entry name" value="PAS-assoc_C"/>
</dbReference>
<evidence type="ECO:0000256" key="4">
    <source>
        <dbReference type="ARBA" id="ARBA00022679"/>
    </source>
</evidence>
<gene>
    <name evidence="10" type="ORF">ANME2D_02190</name>
</gene>
<dbReference type="OrthoDB" id="342253at2157"/>
<dbReference type="InterPro" id="IPR052162">
    <property type="entry name" value="Sensor_kinase/Photoreceptor"/>
</dbReference>
<dbReference type="PANTHER" id="PTHR43304">
    <property type="entry name" value="PHYTOCHROME-LIKE PROTEIN CPH1"/>
    <property type="match status" value="1"/>
</dbReference>
<dbReference type="Pfam" id="PF08673">
    <property type="entry name" value="RsbU_N"/>
    <property type="match status" value="1"/>
</dbReference>
<dbReference type="PROSITE" id="PS50112">
    <property type="entry name" value="PAS"/>
    <property type="match status" value="1"/>
</dbReference>
<dbReference type="CDD" id="cd00130">
    <property type="entry name" value="PAS"/>
    <property type="match status" value="1"/>
</dbReference>
<name>A0A062V7Y1_9EURY</name>
<dbReference type="PANTHER" id="PTHR43304:SF1">
    <property type="entry name" value="PAC DOMAIN-CONTAINING PROTEIN"/>
    <property type="match status" value="1"/>
</dbReference>
<dbReference type="InterPro" id="IPR035965">
    <property type="entry name" value="PAS-like_dom_sf"/>
</dbReference>
<dbReference type="InterPro" id="IPR036097">
    <property type="entry name" value="HisK_dim/P_sf"/>
</dbReference>
<dbReference type="GO" id="GO:0000155">
    <property type="term" value="F:phosphorelay sensor kinase activity"/>
    <property type="evidence" value="ECO:0007669"/>
    <property type="project" value="InterPro"/>
</dbReference>
<organism evidence="10 11">
    <name type="scientific">Candidatus Methanoperedens nitratireducens</name>
    <dbReference type="NCBI Taxonomy" id="1392998"/>
    <lineage>
        <taxon>Archaea</taxon>
        <taxon>Methanobacteriati</taxon>
        <taxon>Methanobacteriota</taxon>
        <taxon>Stenosarchaea group</taxon>
        <taxon>Methanomicrobia</taxon>
        <taxon>Methanosarcinales</taxon>
        <taxon>ANME-2 cluster</taxon>
        <taxon>Candidatus Methanoperedentaceae</taxon>
        <taxon>Candidatus Methanoperedens</taxon>
    </lineage>
</organism>
<evidence type="ECO:0000259" key="8">
    <source>
        <dbReference type="PROSITE" id="PS50112"/>
    </source>
</evidence>
<dbReference type="Gene3D" id="3.30.450.20">
    <property type="entry name" value="PAS domain"/>
    <property type="match status" value="1"/>
</dbReference>
<dbReference type="InterPro" id="IPR036890">
    <property type="entry name" value="HATPase_C_sf"/>
</dbReference>
<dbReference type="PATRIC" id="fig|1392998.3.peg.2187"/>
<dbReference type="InterPro" id="IPR000014">
    <property type="entry name" value="PAS"/>
</dbReference>
<dbReference type="CDD" id="cd16921">
    <property type="entry name" value="HATPase_FilI-like"/>
    <property type="match status" value="1"/>
</dbReference>
<dbReference type="SMART" id="SM00091">
    <property type="entry name" value="PAS"/>
    <property type="match status" value="1"/>
</dbReference>
<dbReference type="SUPFAM" id="SSF55874">
    <property type="entry name" value="ATPase domain of HSP90 chaperone/DNA topoisomerase II/histidine kinase"/>
    <property type="match status" value="1"/>
</dbReference>
<evidence type="ECO:0000259" key="7">
    <source>
        <dbReference type="PROSITE" id="PS50109"/>
    </source>
</evidence>
<comment type="caution">
    <text evidence="10">The sequence shown here is derived from an EMBL/GenBank/DDBJ whole genome shotgun (WGS) entry which is preliminary data.</text>
</comment>
<dbReference type="CDD" id="cd00082">
    <property type="entry name" value="HisKA"/>
    <property type="match status" value="1"/>
</dbReference>
<dbReference type="InterPro" id="IPR017944">
    <property type="entry name" value="KaiA/RbsU_helical_domain_sf"/>
</dbReference>
<dbReference type="SUPFAM" id="SSF47384">
    <property type="entry name" value="Homodimeric domain of signal transducing histidine kinase"/>
    <property type="match status" value="1"/>
</dbReference>
<evidence type="ECO:0000256" key="1">
    <source>
        <dbReference type="ARBA" id="ARBA00000085"/>
    </source>
</evidence>
<dbReference type="EMBL" id="JMIY01000005">
    <property type="protein sequence ID" value="KCZ71460.1"/>
    <property type="molecule type" value="Genomic_DNA"/>
</dbReference>
<dbReference type="Pfam" id="PF13426">
    <property type="entry name" value="PAS_9"/>
    <property type="match status" value="1"/>
</dbReference>
<dbReference type="RefSeq" id="WP_081810238.1">
    <property type="nucleotide sequence ID" value="NZ_JMIY01000005.1"/>
</dbReference>
<dbReference type="SUPFAM" id="SSF55785">
    <property type="entry name" value="PYP-like sensor domain (PAS domain)"/>
    <property type="match status" value="1"/>
</dbReference>
<keyword evidence="4" id="KW-0808">Transferase</keyword>
<dbReference type="NCBIfam" id="TIGR00229">
    <property type="entry name" value="sensory_box"/>
    <property type="match status" value="1"/>
</dbReference>
<dbReference type="AlphaFoldDB" id="A0A062V7Y1"/>
<keyword evidence="11" id="KW-1185">Reference proteome</keyword>
<comment type="catalytic activity">
    <reaction evidence="1">
        <text>ATP + protein L-histidine = ADP + protein N-phospho-L-histidine.</text>
        <dbReference type="EC" id="2.7.13.3"/>
    </reaction>
</comment>
<evidence type="ECO:0000256" key="6">
    <source>
        <dbReference type="SAM" id="Coils"/>
    </source>
</evidence>
<feature type="domain" description="PAC" evidence="9">
    <location>
        <begin position="243"/>
        <end position="293"/>
    </location>
</feature>
<proteinExistence type="predicted"/>
<dbReference type="EC" id="2.7.13.3" evidence="2"/>
<evidence type="ECO:0000256" key="5">
    <source>
        <dbReference type="ARBA" id="ARBA00022777"/>
    </source>
</evidence>
<evidence type="ECO:0000259" key="9">
    <source>
        <dbReference type="PROSITE" id="PS50113"/>
    </source>
</evidence>
<dbReference type="InterPro" id="IPR003661">
    <property type="entry name" value="HisK_dim/P_dom"/>
</dbReference>
<dbReference type="PROSITE" id="PS50113">
    <property type="entry name" value="PAC"/>
    <property type="match status" value="1"/>
</dbReference>
<feature type="domain" description="PAS" evidence="8">
    <location>
        <begin position="170"/>
        <end position="241"/>
    </location>
</feature>
<dbReference type="InterPro" id="IPR003594">
    <property type="entry name" value="HATPase_dom"/>
</dbReference>
<keyword evidence="5" id="KW-0418">Kinase</keyword>
<dbReference type="PROSITE" id="PS50109">
    <property type="entry name" value="HIS_KIN"/>
    <property type="match status" value="1"/>
</dbReference>
<protein>
    <recommendedName>
        <fullName evidence="2">histidine kinase</fullName>
        <ecNumber evidence="2">2.7.13.3</ecNumber>
    </recommendedName>
</protein>
<dbReference type="PRINTS" id="PR00344">
    <property type="entry name" value="BCTRLSENSOR"/>
</dbReference>
<feature type="coiled-coil region" evidence="6">
    <location>
        <begin position="107"/>
        <end position="173"/>
    </location>
</feature>
<dbReference type="Pfam" id="PF00512">
    <property type="entry name" value="HisKA"/>
    <property type="match status" value="1"/>
</dbReference>
<keyword evidence="3" id="KW-0597">Phosphoprotein</keyword>
<dbReference type="Gene3D" id="1.10.287.130">
    <property type="match status" value="1"/>
</dbReference>
<reference evidence="10 11" key="1">
    <citation type="journal article" date="2013" name="Nature">
        <title>Anaerobic oxidation of methane coupled to nitrate reduction in a novel archaeal lineage.</title>
        <authorList>
            <person name="Haroon M.F."/>
            <person name="Hu S."/>
            <person name="Shi Y."/>
            <person name="Imelfort M."/>
            <person name="Keller J."/>
            <person name="Hugenholtz P."/>
            <person name="Yuan Z."/>
            <person name="Tyson G.W."/>
        </authorList>
    </citation>
    <scope>NUCLEOTIDE SEQUENCE [LARGE SCALE GENOMIC DNA]</scope>
    <source>
        <strain evidence="10 11">ANME-2d</strain>
    </source>
</reference>
<evidence type="ECO:0000256" key="3">
    <source>
        <dbReference type="ARBA" id="ARBA00022553"/>
    </source>
</evidence>
<dbReference type="InterPro" id="IPR004358">
    <property type="entry name" value="Sig_transdc_His_kin-like_C"/>
</dbReference>
<dbReference type="Proteomes" id="UP000027153">
    <property type="component" value="Unassembled WGS sequence"/>
</dbReference>
<dbReference type="SMART" id="SM00387">
    <property type="entry name" value="HATPase_c"/>
    <property type="match status" value="1"/>
</dbReference>
<dbReference type="FunFam" id="3.30.565.10:FF:000006">
    <property type="entry name" value="Sensor histidine kinase WalK"/>
    <property type="match status" value="1"/>
</dbReference>
<dbReference type="Gene3D" id="1.10.1240.30">
    <property type="entry name" value="KaiA/RbsU domain"/>
    <property type="match status" value="1"/>
</dbReference>
<dbReference type="InterPro" id="IPR014787">
    <property type="entry name" value="PSer_Pase_RsbU_N"/>
</dbReference>
<keyword evidence="6" id="KW-0175">Coiled coil</keyword>